<accession>A0A2P9AF18</accession>
<organism evidence="1 2">
    <name type="scientific">Mesorhizobium delmotii</name>
    <dbReference type="NCBI Taxonomy" id="1631247"/>
    <lineage>
        <taxon>Bacteria</taxon>
        <taxon>Pseudomonadati</taxon>
        <taxon>Pseudomonadota</taxon>
        <taxon>Alphaproteobacteria</taxon>
        <taxon>Hyphomicrobiales</taxon>
        <taxon>Phyllobacteriaceae</taxon>
        <taxon>Mesorhizobium</taxon>
    </lineage>
</organism>
<gene>
    <name evidence="1" type="ORF">BQ8482_111638</name>
</gene>
<protein>
    <submittedName>
        <fullName evidence="1">Uncharacterized protein</fullName>
    </submittedName>
</protein>
<name>A0A2P9AF18_9HYPH</name>
<evidence type="ECO:0000313" key="1">
    <source>
        <dbReference type="EMBL" id="SJM29708.1"/>
    </source>
</evidence>
<evidence type="ECO:0000313" key="2">
    <source>
        <dbReference type="Proteomes" id="UP000245698"/>
    </source>
</evidence>
<proteinExistence type="predicted"/>
<dbReference type="AlphaFoldDB" id="A0A2P9AF18"/>
<dbReference type="Proteomes" id="UP000245698">
    <property type="component" value="Unassembled WGS sequence"/>
</dbReference>
<dbReference type="EMBL" id="FUIG01000013">
    <property type="protein sequence ID" value="SJM29708.1"/>
    <property type="molecule type" value="Genomic_DNA"/>
</dbReference>
<sequence>MRRHAIIESIVDTSVELIQIHSLEAIFEALVLRLTTYASSWLRRPIVSTATSRIG</sequence>
<keyword evidence="2" id="KW-1185">Reference proteome</keyword>
<reference evidence="2" key="1">
    <citation type="submission" date="2016-12" db="EMBL/GenBank/DDBJ databases">
        <authorList>
            <person name="Brunel B."/>
        </authorList>
    </citation>
    <scope>NUCLEOTIDE SEQUENCE [LARGE SCALE GENOMIC DNA]</scope>
</reference>